<evidence type="ECO:0000313" key="2">
    <source>
        <dbReference type="Proteomes" id="UP000814128"/>
    </source>
</evidence>
<proteinExistence type="predicted"/>
<reference evidence="1" key="1">
    <citation type="submission" date="2021-02" db="EMBL/GenBank/DDBJ databases">
        <authorList>
            <consortium name="DOE Joint Genome Institute"/>
            <person name="Ahrendt S."/>
            <person name="Looney B.P."/>
            <person name="Miyauchi S."/>
            <person name="Morin E."/>
            <person name="Drula E."/>
            <person name="Courty P.E."/>
            <person name="Chicoki N."/>
            <person name="Fauchery L."/>
            <person name="Kohler A."/>
            <person name="Kuo A."/>
            <person name="Labutti K."/>
            <person name="Pangilinan J."/>
            <person name="Lipzen A."/>
            <person name="Riley R."/>
            <person name="Andreopoulos W."/>
            <person name="He G."/>
            <person name="Johnson J."/>
            <person name="Barry K.W."/>
            <person name="Grigoriev I.V."/>
            <person name="Nagy L."/>
            <person name="Hibbett D."/>
            <person name="Henrissat B."/>
            <person name="Matheny P.B."/>
            <person name="Labbe J."/>
            <person name="Martin F."/>
        </authorList>
    </citation>
    <scope>NUCLEOTIDE SEQUENCE</scope>
    <source>
        <strain evidence="1">EC-137</strain>
    </source>
</reference>
<dbReference type="Proteomes" id="UP000814128">
    <property type="component" value="Unassembled WGS sequence"/>
</dbReference>
<dbReference type="EMBL" id="MU273605">
    <property type="protein sequence ID" value="KAI0030799.1"/>
    <property type="molecule type" value="Genomic_DNA"/>
</dbReference>
<reference evidence="1" key="2">
    <citation type="journal article" date="2022" name="New Phytol.">
        <title>Evolutionary transition to the ectomycorrhizal habit in the genomes of a hyperdiverse lineage of mushroom-forming fungi.</title>
        <authorList>
            <person name="Looney B."/>
            <person name="Miyauchi S."/>
            <person name="Morin E."/>
            <person name="Drula E."/>
            <person name="Courty P.E."/>
            <person name="Kohler A."/>
            <person name="Kuo A."/>
            <person name="LaButti K."/>
            <person name="Pangilinan J."/>
            <person name="Lipzen A."/>
            <person name="Riley R."/>
            <person name="Andreopoulos W."/>
            <person name="He G."/>
            <person name="Johnson J."/>
            <person name="Nolan M."/>
            <person name="Tritt A."/>
            <person name="Barry K.W."/>
            <person name="Grigoriev I.V."/>
            <person name="Nagy L.G."/>
            <person name="Hibbett D."/>
            <person name="Henrissat B."/>
            <person name="Matheny P.B."/>
            <person name="Labbe J."/>
            <person name="Martin F.M."/>
        </authorList>
    </citation>
    <scope>NUCLEOTIDE SEQUENCE</scope>
    <source>
        <strain evidence="1">EC-137</strain>
    </source>
</reference>
<organism evidence="1 2">
    <name type="scientific">Vararia minispora EC-137</name>
    <dbReference type="NCBI Taxonomy" id="1314806"/>
    <lineage>
        <taxon>Eukaryota</taxon>
        <taxon>Fungi</taxon>
        <taxon>Dikarya</taxon>
        <taxon>Basidiomycota</taxon>
        <taxon>Agaricomycotina</taxon>
        <taxon>Agaricomycetes</taxon>
        <taxon>Russulales</taxon>
        <taxon>Lachnocladiaceae</taxon>
        <taxon>Vararia</taxon>
    </lineage>
</organism>
<gene>
    <name evidence="1" type="ORF">K488DRAFT_53449</name>
</gene>
<accession>A0ACB8QG61</accession>
<protein>
    <submittedName>
        <fullName evidence="1">4-carboxymuconolactone decarboxylase</fullName>
    </submittedName>
</protein>
<evidence type="ECO:0000313" key="1">
    <source>
        <dbReference type="EMBL" id="KAI0030799.1"/>
    </source>
</evidence>
<comment type="caution">
    <text evidence="1">The sequence shown here is derived from an EMBL/GenBank/DDBJ whole genome shotgun (WGS) entry which is preliminary data.</text>
</comment>
<keyword evidence="2" id="KW-1185">Reference proteome</keyword>
<sequence length="227" mass="24728">MRAPITALFALVGFAVCSLAALHRRDDNLPARVPYVFPEPGADPVADEIRVRRINNTLLDLDGVLLNSDALAEAWNNVAVLIRDNNPIPGDMRELFILRSAVLNGAAYQWYEIQHEPVGRSAGLTTAQLRTIRFAPPFVGLVNATSPAATAFKSTLTPQLSAALDLADWSTAAVHVPDNVYNNIAVHLNDTEIVFAVSTVGFYNWVSRFVVGLDIDSKMRVAVPIPQ</sequence>
<name>A0ACB8QG61_9AGAM</name>